<dbReference type="Proteomes" id="UP000660745">
    <property type="component" value="Unassembled WGS sequence"/>
</dbReference>
<dbReference type="EMBL" id="BMNK01000016">
    <property type="protein sequence ID" value="GGP14302.1"/>
    <property type="molecule type" value="Genomic_DNA"/>
</dbReference>
<feature type="compositionally biased region" description="Low complexity" evidence="1">
    <location>
        <begin position="71"/>
        <end position="82"/>
    </location>
</feature>
<dbReference type="AlphaFoldDB" id="A0A918AC97"/>
<evidence type="ECO:0000313" key="3">
    <source>
        <dbReference type="Proteomes" id="UP000660745"/>
    </source>
</evidence>
<protein>
    <submittedName>
        <fullName evidence="2">Uncharacterized protein</fullName>
    </submittedName>
</protein>
<feature type="region of interest" description="Disordered" evidence="1">
    <location>
        <begin position="55"/>
        <end position="92"/>
    </location>
</feature>
<name>A0A918AC97_9ACTN</name>
<organism evidence="2 3">
    <name type="scientific">Nonomuraea glycinis</name>
    <dbReference type="NCBI Taxonomy" id="2047744"/>
    <lineage>
        <taxon>Bacteria</taxon>
        <taxon>Bacillati</taxon>
        <taxon>Actinomycetota</taxon>
        <taxon>Actinomycetes</taxon>
        <taxon>Streptosporangiales</taxon>
        <taxon>Streptosporangiaceae</taxon>
        <taxon>Nonomuraea</taxon>
    </lineage>
</organism>
<reference evidence="2" key="1">
    <citation type="journal article" date="2014" name="Int. J. Syst. Evol. Microbiol.">
        <title>Complete genome sequence of Corynebacterium casei LMG S-19264T (=DSM 44701T), isolated from a smear-ripened cheese.</title>
        <authorList>
            <consortium name="US DOE Joint Genome Institute (JGI-PGF)"/>
            <person name="Walter F."/>
            <person name="Albersmeier A."/>
            <person name="Kalinowski J."/>
            <person name="Ruckert C."/>
        </authorList>
    </citation>
    <scope>NUCLEOTIDE SEQUENCE</scope>
    <source>
        <strain evidence="2">CGMCC 4.7430</strain>
    </source>
</reference>
<keyword evidence="3" id="KW-1185">Reference proteome</keyword>
<accession>A0A918AC97</accession>
<comment type="caution">
    <text evidence="2">The sequence shown here is derived from an EMBL/GenBank/DDBJ whole genome shotgun (WGS) entry which is preliminary data.</text>
</comment>
<gene>
    <name evidence="2" type="ORF">GCM10012278_69550</name>
</gene>
<feature type="region of interest" description="Disordered" evidence="1">
    <location>
        <begin position="1"/>
        <end position="23"/>
    </location>
</feature>
<proteinExistence type="predicted"/>
<evidence type="ECO:0000256" key="1">
    <source>
        <dbReference type="SAM" id="MobiDB-lite"/>
    </source>
</evidence>
<reference evidence="2" key="2">
    <citation type="submission" date="2020-09" db="EMBL/GenBank/DDBJ databases">
        <authorList>
            <person name="Sun Q."/>
            <person name="Zhou Y."/>
        </authorList>
    </citation>
    <scope>NUCLEOTIDE SEQUENCE</scope>
    <source>
        <strain evidence="2">CGMCC 4.7430</strain>
    </source>
</reference>
<sequence>MVDGTAATWMCSPDHAGRSGSTAKHVIELPGGTLIRRYALAPTPAELATRPRFTATAIPPSSGGADVHSGTATHPTTLTDHTGMAIDRGRDQ</sequence>
<evidence type="ECO:0000313" key="2">
    <source>
        <dbReference type="EMBL" id="GGP14302.1"/>
    </source>
</evidence>